<dbReference type="GO" id="GO:0005085">
    <property type="term" value="F:guanyl-nucleotide exchange factor activity"/>
    <property type="evidence" value="ECO:0007669"/>
    <property type="project" value="TreeGrafter"/>
</dbReference>
<dbReference type="PANTHER" id="PTHR45989:SF1">
    <property type="entry name" value="TRANSLATION INITIATION FACTOR EIF-2B SUBUNIT GAMMA"/>
    <property type="match status" value="1"/>
</dbReference>
<evidence type="ECO:0000256" key="6">
    <source>
        <dbReference type="ARBA" id="ARBA00044196"/>
    </source>
</evidence>
<keyword evidence="3" id="KW-0963">Cytoplasm</keyword>
<organism evidence="13 14">
    <name type="scientific">Clathrus columnatus</name>
    <dbReference type="NCBI Taxonomy" id="1419009"/>
    <lineage>
        <taxon>Eukaryota</taxon>
        <taxon>Fungi</taxon>
        <taxon>Dikarya</taxon>
        <taxon>Basidiomycota</taxon>
        <taxon>Agaricomycotina</taxon>
        <taxon>Agaricomycetes</taxon>
        <taxon>Phallomycetidae</taxon>
        <taxon>Phallales</taxon>
        <taxon>Clathraceae</taxon>
        <taxon>Clathrus</taxon>
    </lineage>
</organism>
<dbReference type="Gene3D" id="2.160.10.10">
    <property type="entry name" value="Hexapeptide repeat proteins"/>
    <property type="match status" value="1"/>
</dbReference>
<reference evidence="13" key="1">
    <citation type="submission" date="2021-10" db="EMBL/GenBank/DDBJ databases">
        <title>De novo Genome Assembly of Clathrus columnatus (Basidiomycota, Fungi) Using Illumina and Nanopore Sequence Data.</title>
        <authorList>
            <person name="Ogiso-Tanaka E."/>
            <person name="Itagaki H."/>
            <person name="Hosoya T."/>
            <person name="Hosaka K."/>
        </authorList>
    </citation>
    <scope>NUCLEOTIDE SEQUENCE</scope>
    <source>
        <strain evidence="13">MO-923</strain>
    </source>
</reference>
<gene>
    <name evidence="13" type="ORF">Clacol_000573</name>
</gene>
<evidence type="ECO:0000256" key="10">
    <source>
        <dbReference type="SAM" id="MobiDB-lite"/>
    </source>
</evidence>
<evidence type="ECO:0000256" key="3">
    <source>
        <dbReference type="ARBA" id="ARBA00022490"/>
    </source>
</evidence>
<evidence type="ECO:0000256" key="7">
    <source>
        <dbReference type="ARBA" id="ARBA00044229"/>
    </source>
</evidence>
<dbReference type="SUPFAM" id="SSF53448">
    <property type="entry name" value="Nucleotide-diphospho-sugar transferases"/>
    <property type="match status" value="1"/>
</dbReference>
<accession>A0AAV4ZYR0</accession>
<dbReference type="GO" id="GO:0003743">
    <property type="term" value="F:translation initiation factor activity"/>
    <property type="evidence" value="ECO:0007669"/>
    <property type="project" value="UniProtKB-KW"/>
</dbReference>
<sequence length="529" mass="58844">MLSLPKRRKIPSKPANVTIESCPPARNLSQRQIPEQLEQPGSQQILPSNFGYSQFVDQMDLSSTNVTSNTPEFQAVILAGYGNSLTPLTNDHKETASPKALLPIGNKPMITFPLTWLEDAGVTNVLLICPYSHRAAIAHHIHSGISSSFSTLRIDIQTYEDDNPPVGTCAVLRRFSSRIQSDFVILPCDFIPPPNLLLSTVLNRYRANIDQLLISTLFFQVPNDDEEKNCEDPQILPLVAYDEHSKTLLHVDYNTDMEADELTLHMRLLWKYPKVRIATRFADSHIYVCRRSILTVLALKPTLESFREDFLPFLCKTQYRKGKRFRWESVLNESTNVPNYPHSHSISSRATSRASSAPVSPITKVSNTSKSDIRCGIEIYTLKDGLAGRANTLKSYTRLNHALLHSGSSRTTPNGNLQNIDAKAQISSDCIIGPSARISERTSVKQSIIGQHCVIGRHVRISNSIVLDHVVIEDGAKIDGCILGRSAHIGAKAELSKCVTQPGYEVDAGAAIKNEKLETVEWDPRVEED</sequence>
<dbReference type="AlphaFoldDB" id="A0AAV4ZYR0"/>
<evidence type="ECO:0000313" key="13">
    <source>
        <dbReference type="EMBL" id="GJJ06382.1"/>
    </source>
</evidence>
<comment type="subcellular location">
    <subcellularLocation>
        <location evidence="1">Cytoplasm</location>
        <location evidence="1">Cytosol</location>
    </subcellularLocation>
</comment>
<evidence type="ECO:0000256" key="1">
    <source>
        <dbReference type="ARBA" id="ARBA00004514"/>
    </source>
</evidence>
<keyword evidence="4" id="KW-0396">Initiation factor</keyword>
<dbReference type="Gene3D" id="3.90.550.10">
    <property type="entry name" value="Spore Coat Polysaccharide Biosynthesis Protein SpsA, Chain A"/>
    <property type="match status" value="1"/>
</dbReference>
<keyword evidence="5" id="KW-0648">Protein biosynthesis</keyword>
<proteinExistence type="inferred from homology"/>
<comment type="function">
    <text evidence="8">Acts as a component of the translation initiation factor 2B (eIF2B) complex, which catalyzes the exchange of GDP for GTP on the eukaryotic initiation factor 2 (eIF2) complex gamma subunit. Its guanine nucleotide exchange factor activity is repressed when bound to eIF2 complex phosphorylated on the alpha subunit, thereby limiting the amount of methionyl-initiator methionine tRNA available to the ribosome and consequently global translation is repressed.</text>
</comment>
<feature type="compositionally biased region" description="Basic residues" evidence="10">
    <location>
        <begin position="1"/>
        <end position="11"/>
    </location>
</feature>
<name>A0AAV4ZYR0_9AGAM</name>
<feature type="domain" description="EIF2B subunit epsilon/gamma LbH" evidence="12">
    <location>
        <begin position="420"/>
        <end position="507"/>
    </location>
</feature>
<feature type="domain" description="Nucleotidyl transferase" evidence="11">
    <location>
        <begin position="75"/>
        <end position="208"/>
    </location>
</feature>
<feature type="compositionally biased region" description="Low complexity" evidence="10">
    <location>
        <begin position="341"/>
        <end position="361"/>
    </location>
</feature>
<feature type="region of interest" description="Disordered" evidence="10">
    <location>
        <begin position="338"/>
        <end position="363"/>
    </location>
</feature>
<dbReference type="GO" id="GO:0005851">
    <property type="term" value="C:eukaryotic translation initiation factor 2B complex"/>
    <property type="evidence" value="ECO:0007669"/>
    <property type="project" value="TreeGrafter"/>
</dbReference>
<keyword evidence="14" id="KW-1185">Reference proteome</keyword>
<evidence type="ECO:0000313" key="14">
    <source>
        <dbReference type="Proteomes" id="UP001050691"/>
    </source>
</evidence>
<comment type="caution">
    <text evidence="13">The sequence shown here is derived from an EMBL/GenBank/DDBJ whole genome shotgun (WGS) entry which is preliminary data.</text>
</comment>
<dbReference type="InterPro" id="IPR051960">
    <property type="entry name" value="eIF2B_gamma"/>
</dbReference>
<dbReference type="Pfam" id="PF00483">
    <property type="entry name" value="NTP_transferase"/>
    <property type="match status" value="1"/>
</dbReference>
<evidence type="ECO:0000256" key="8">
    <source>
        <dbReference type="ARBA" id="ARBA00045373"/>
    </source>
</evidence>
<dbReference type="GO" id="GO:0002183">
    <property type="term" value="P:cytoplasmic translational initiation"/>
    <property type="evidence" value="ECO:0007669"/>
    <property type="project" value="TreeGrafter"/>
</dbReference>
<evidence type="ECO:0000256" key="9">
    <source>
        <dbReference type="ARBA" id="ARBA00046432"/>
    </source>
</evidence>
<dbReference type="InterPro" id="IPR056764">
    <property type="entry name" value="LbH_EIF2B3/5"/>
</dbReference>
<dbReference type="InterPro" id="IPR029044">
    <property type="entry name" value="Nucleotide-diphossugar_trans"/>
</dbReference>
<dbReference type="Proteomes" id="UP001050691">
    <property type="component" value="Unassembled WGS sequence"/>
</dbReference>
<dbReference type="Pfam" id="PF25084">
    <property type="entry name" value="LbH_EIF2B"/>
    <property type="match status" value="1"/>
</dbReference>
<comment type="subunit">
    <text evidence="9">Component of the translation initiation factor 2B (eIF2B) complex which is a heterodecamer of two sets of five different subunits: alpha, beta, gamma, delta and epsilon. Subunits alpha, beta and delta comprise a regulatory subcomplex and subunits epsilon and gamma comprise a catalytic subcomplex. Within the complex, the hexameric regulatory complex resides at the center, with the two heterodimeric catalytic subcomplexes bound on opposite sides.</text>
</comment>
<dbReference type="CDD" id="cd04652">
    <property type="entry name" value="LbH_eIF2B_gamma_C"/>
    <property type="match status" value="1"/>
</dbReference>
<dbReference type="InterPro" id="IPR005835">
    <property type="entry name" value="NTP_transferase_dom"/>
</dbReference>
<protein>
    <recommendedName>
        <fullName evidence="6">Translation initiation factor eIF2B subunit gamma</fullName>
    </recommendedName>
    <alternativeName>
        <fullName evidence="7">eIF2B GDP-GTP exchange factor subunit gamma</fullName>
    </alternativeName>
</protein>
<dbReference type="PANTHER" id="PTHR45989">
    <property type="entry name" value="TRANSLATION INITIATION FACTOR EIF-2B SUBUNIT GAMMA"/>
    <property type="match status" value="1"/>
</dbReference>
<dbReference type="EMBL" id="BPWL01000001">
    <property type="protein sequence ID" value="GJJ06382.1"/>
    <property type="molecule type" value="Genomic_DNA"/>
</dbReference>
<evidence type="ECO:0000259" key="11">
    <source>
        <dbReference type="Pfam" id="PF00483"/>
    </source>
</evidence>
<comment type="similarity">
    <text evidence="2">Belongs to the eIF-2B gamma/epsilon subunits family.</text>
</comment>
<feature type="region of interest" description="Disordered" evidence="10">
    <location>
        <begin position="1"/>
        <end position="22"/>
    </location>
</feature>
<evidence type="ECO:0000259" key="12">
    <source>
        <dbReference type="Pfam" id="PF25084"/>
    </source>
</evidence>
<evidence type="ECO:0000256" key="4">
    <source>
        <dbReference type="ARBA" id="ARBA00022540"/>
    </source>
</evidence>
<dbReference type="GO" id="GO:0005829">
    <property type="term" value="C:cytosol"/>
    <property type="evidence" value="ECO:0007669"/>
    <property type="project" value="UniProtKB-SubCell"/>
</dbReference>
<evidence type="ECO:0000256" key="2">
    <source>
        <dbReference type="ARBA" id="ARBA00007878"/>
    </source>
</evidence>
<evidence type="ECO:0000256" key="5">
    <source>
        <dbReference type="ARBA" id="ARBA00022917"/>
    </source>
</evidence>